<dbReference type="AlphaFoldDB" id="A0A0G0PY20"/>
<proteinExistence type="predicted"/>
<name>A0A0G0PY20_UNCC2</name>
<accession>A0A0G0PY20</accession>
<evidence type="ECO:0000313" key="2">
    <source>
        <dbReference type="Proteomes" id="UP000034207"/>
    </source>
</evidence>
<dbReference type="Proteomes" id="UP000034207">
    <property type="component" value="Unassembled WGS sequence"/>
</dbReference>
<evidence type="ECO:0000313" key="1">
    <source>
        <dbReference type="EMBL" id="KKQ94316.1"/>
    </source>
</evidence>
<evidence type="ECO:0008006" key="3">
    <source>
        <dbReference type="Google" id="ProtNLM"/>
    </source>
</evidence>
<protein>
    <recommendedName>
        <fullName evidence="3">IrrE N-terminal-like domain-containing protein</fullName>
    </recommendedName>
</protein>
<dbReference type="EMBL" id="LBVV01000011">
    <property type="protein sequence ID" value="KKQ94316.1"/>
    <property type="molecule type" value="Genomic_DNA"/>
</dbReference>
<sequence>MTIFVFFLILDIMHKQLLEKYKCVPGKRFAYNSASGIITYVPKDLGKVRGNMALLHEIAHAKLGHKTYKYDLELLKMEEDAWNEVKNDSKKYTLLIDEEHIEECLSTYREWISKRSSCPKCKFFGEQMNNQVFYCKSCETEWKVNNRKDKRVMRKIIKHNS</sequence>
<organism evidence="1 2">
    <name type="scientific">candidate division CPR2 bacterium GW2011_GWC2_39_10</name>
    <dbReference type="NCBI Taxonomy" id="1618345"/>
    <lineage>
        <taxon>Bacteria</taxon>
        <taxon>Bacteria division CPR2</taxon>
    </lineage>
</organism>
<reference evidence="1 2" key="1">
    <citation type="journal article" date="2015" name="Nature">
        <title>rRNA introns, odd ribosomes, and small enigmatic genomes across a large radiation of phyla.</title>
        <authorList>
            <person name="Brown C.T."/>
            <person name="Hug L.A."/>
            <person name="Thomas B.C."/>
            <person name="Sharon I."/>
            <person name="Castelle C.J."/>
            <person name="Singh A."/>
            <person name="Wilkins M.J."/>
            <person name="Williams K.H."/>
            <person name="Banfield J.F."/>
        </authorList>
    </citation>
    <scope>NUCLEOTIDE SEQUENCE [LARGE SCALE GENOMIC DNA]</scope>
</reference>
<gene>
    <name evidence="1" type="ORF">UT18_C0011G0022</name>
</gene>
<comment type="caution">
    <text evidence="1">The sequence shown here is derived from an EMBL/GenBank/DDBJ whole genome shotgun (WGS) entry which is preliminary data.</text>
</comment>